<evidence type="ECO:0000256" key="12">
    <source>
        <dbReference type="ARBA" id="ARBA00031631"/>
    </source>
</evidence>
<keyword evidence="16" id="KW-0413">Isomerase</keyword>
<evidence type="ECO:0000313" key="16">
    <source>
        <dbReference type="EMBL" id="KIE12068.1"/>
    </source>
</evidence>
<evidence type="ECO:0000256" key="10">
    <source>
        <dbReference type="ARBA" id="ARBA00023239"/>
    </source>
</evidence>
<dbReference type="NCBIfam" id="TIGR00171">
    <property type="entry name" value="leuD"/>
    <property type="match status" value="1"/>
</dbReference>
<dbReference type="EC" id="4.2.1.33" evidence="6"/>
<dbReference type="EMBL" id="JHEG04000001">
    <property type="protein sequence ID" value="KAF3890623.1"/>
    <property type="molecule type" value="Genomic_DNA"/>
</dbReference>
<evidence type="ECO:0000256" key="7">
    <source>
        <dbReference type="ARBA" id="ARBA00017233"/>
    </source>
</evidence>
<dbReference type="InterPro" id="IPR050075">
    <property type="entry name" value="LeuD"/>
</dbReference>
<accession>A0A0C1R8S0</accession>
<evidence type="ECO:0000256" key="13">
    <source>
        <dbReference type="ARBA" id="ARBA00033368"/>
    </source>
</evidence>
<dbReference type="NCBIfam" id="NF002458">
    <property type="entry name" value="PRK01641.1"/>
    <property type="match status" value="1"/>
</dbReference>
<evidence type="ECO:0000256" key="5">
    <source>
        <dbReference type="ARBA" id="ARBA00011271"/>
    </source>
</evidence>
<evidence type="ECO:0000256" key="4">
    <source>
        <dbReference type="ARBA" id="ARBA00009845"/>
    </source>
</evidence>
<dbReference type="Proteomes" id="UP000029738">
    <property type="component" value="Unassembled WGS sequence"/>
</dbReference>
<reference evidence="16" key="1">
    <citation type="journal article" date="2015" name="Genome Announc.">
        <title>Draft Genome Sequence of Tolypothrix boutellei Strain VB521301.</title>
        <authorList>
            <person name="Chandrababunaidu M.M."/>
            <person name="Singh D."/>
            <person name="Sen D."/>
            <person name="Bhan S."/>
            <person name="Das S."/>
            <person name="Gupta A."/>
            <person name="Adhikary S.P."/>
            <person name="Tripathy S."/>
        </authorList>
    </citation>
    <scope>NUCLEOTIDE SEQUENCE</scope>
    <source>
        <strain evidence="16">VB521301</strain>
    </source>
</reference>
<gene>
    <name evidence="15" type="primary">leuD</name>
    <name evidence="16" type="ORF">DA73_0210720</name>
    <name evidence="15" type="ORF">DA73_0400038125</name>
</gene>
<comment type="pathway">
    <text evidence="3">Amino-acid biosynthesis; L-leucine biosynthesis; L-leucine from 3-methyl-2-oxobutanoate: step 2/4.</text>
</comment>
<evidence type="ECO:0000256" key="8">
    <source>
        <dbReference type="ARBA" id="ARBA00022430"/>
    </source>
</evidence>
<feature type="domain" description="Aconitase A/isopropylmalate dehydratase small subunit swivel" evidence="14">
    <location>
        <begin position="55"/>
        <end position="113"/>
    </location>
</feature>
<evidence type="ECO:0000256" key="1">
    <source>
        <dbReference type="ARBA" id="ARBA00000491"/>
    </source>
</evidence>
<evidence type="ECO:0000259" key="14">
    <source>
        <dbReference type="Pfam" id="PF00694"/>
    </source>
</evidence>
<comment type="similarity">
    <text evidence="4">Belongs to the LeuD family. LeuD type 1 subfamily.</text>
</comment>
<keyword evidence="9" id="KW-0028">Amino-acid biosynthesis</keyword>
<dbReference type="InterPro" id="IPR015928">
    <property type="entry name" value="Aconitase/3IPM_dehydase_swvl"/>
</dbReference>
<evidence type="ECO:0000313" key="17">
    <source>
        <dbReference type="Proteomes" id="UP000029738"/>
    </source>
</evidence>
<dbReference type="SUPFAM" id="SSF52016">
    <property type="entry name" value="LeuD/IlvD-like"/>
    <property type="match status" value="1"/>
</dbReference>
<dbReference type="RefSeq" id="WP_038086395.1">
    <property type="nucleotide sequence ID" value="NZ_JHEG04000001.1"/>
</dbReference>
<dbReference type="InterPro" id="IPR033940">
    <property type="entry name" value="IPMI_Swivel"/>
</dbReference>
<comment type="catalytic activity">
    <reaction evidence="1">
        <text>(2R,3S)-3-isopropylmalate = (2S)-2-isopropylmalate</text>
        <dbReference type="Rhea" id="RHEA:32287"/>
        <dbReference type="ChEBI" id="CHEBI:1178"/>
        <dbReference type="ChEBI" id="CHEBI:35121"/>
        <dbReference type="EC" id="4.2.1.33"/>
    </reaction>
</comment>
<dbReference type="AlphaFoldDB" id="A0A0C1R8S0"/>
<dbReference type="OrthoDB" id="9777465at2"/>
<name>A0A0C1R8S0_9CYAN</name>
<dbReference type="GO" id="GO:0003861">
    <property type="term" value="F:3-isopropylmalate dehydratase activity"/>
    <property type="evidence" value="ECO:0007669"/>
    <property type="project" value="UniProtKB-EC"/>
</dbReference>
<organism evidence="16">
    <name type="scientific">Tolypothrix bouteillei VB521301</name>
    <dbReference type="NCBI Taxonomy" id="1479485"/>
    <lineage>
        <taxon>Bacteria</taxon>
        <taxon>Bacillati</taxon>
        <taxon>Cyanobacteriota</taxon>
        <taxon>Cyanophyceae</taxon>
        <taxon>Nostocales</taxon>
        <taxon>Tolypothrichaceae</taxon>
        <taxon>Tolypothrix</taxon>
    </lineage>
</organism>
<dbReference type="GO" id="GO:0009098">
    <property type="term" value="P:L-leucine biosynthetic process"/>
    <property type="evidence" value="ECO:0007669"/>
    <property type="project" value="UniProtKB-UniPathway"/>
</dbReference>
<dbReference type="CDD" id="cd01577">
    <property type="entry name" value="IPMI_Swivel"/>
    <property type="match status" value="1"/>
</dbReference>
<dbReference type="Gene3D" id="3.20.19.10">
    <property type="entry name" value="Aconitase, domain 4"/>
    <property type="match status" value="1"/>
</dbReference>
<proteinExistence type="inferred from homology"/>
<dbReference type="GO" id="GO:0016853">
    <property type="term" value="F:isomerase activity"/>
    <property type="evidence" value="ECO:0007669"/>
    <property type="project" value="UniProtKB-KW"/>
</dbReference>
<dbReference type="Pfam" id="PF00694">
    <property type="entry name" value="Aconitase_C"/>
    <property type="match status" value="1"/>
</dbReference>
<protein>
    <recommendedName>
        <fullName evidence="7">3-isopropylmalate dehydratase small subunit</fullName>
        <ecNumber evidence="6">4.2.1.33</ecNumber>
    </recommendedName>
    <alternativeName>
        <fullName evidence="12">Alpha-IPM isomerase</fullName>
    </alternativeName>
    <alternativeName>
        <fullName evidence="13">Isopropylmalate isomerase</fullName>
    </alternativeName>
</protein>
<dbReference type="STRING" id="1479485.DA73_0210720"/>
<dbReference type="InterPro" id="IPR000573">
    <property type="entry name" value="AconitaseA/IPMdHydase_ssu_swvl"/>
</dbReference>
<dbReference type="EMBL" id="JHEG02000037">
    <property type="protein sequence ID" value="KIE12068.1"/>
    <property type="molecule type" value="Genomic_DNA"/>
</dbReference>
<keyword evidence="17" id="KW-1185">Reference proteome</keyword>
<comment type="subunit">
    <text evidence="5">Heterodimer of LeuC and LeuD.</text>
</comment>
<keyword evidence="8" id="KW-0432">Leucine biosynthesis</keyword>
<evidence type="ECO:0000256" key="11">
    <source>
        <dbReference type="ARBA" id="ARBA00023304"/>
    </source>
</evidence>
<evidence type="ECO:0000256" key="2">
    <source>
        <dbReference type="ARBA" id="ARBA00002695"/>
    </source>
</evidence>
<dbReference type="InterPro" id="IPR004431">
    <property type="entry name" value="3-IsopropMal_deHydase_ssu"/>
</dbReference>
<evidence type="ECO:0000256" key="6">
    <source>
        <dbReference type="ARBA" id="ARBA00011998"/>
    </source>
</evidence>
<dbReference type="UniPathway" id="UPA00048">
    <property type="reaction ID" value="UER00071"/>
</dbReference>
<reference evidence="15" key="2">
    <citation type="submission" date="2019-11" db="EMBL/GenBank/DDBJ databases">
        <title>Improved Assembly of Tolypothrix boutellei genome.</title>
        <authorList>
            <person name="Sarangi A.N."/>
            <person name="Mukherjee M."/>
            <person name="Ghosh S."/>
            <person name="Singh D."/>
            <person name="Das A."/>
            <person name="Kant S."/>
            <person name="Prusty A."/>
            <person name="Tripathy S."/>
        </authorList>
    </citation>
    <scope>NUCLEOTIDE SEQUENCE</scope>
    <source>
        <strain evidence="15">VB521301</strain>
    </source>
</reference>
<dbReference type="PANTHER" id="PTHR43345">
    <property type="entry name" value="3-ISOPROPYLMALATE DEHYDRATASE SMALL SUBUNIT 2-RELATED-RELATED"/>
    <property type="match status" value="1"/>
</dbReference>
<keyword evidence="11" id="KW-0100">Branched-chain amino acid biosynthesis</keyword>
<dbReference type="PANTHER" id="PTHR43345:SF5">
    <property type="entry name" value="3-ISOPROPYLMALATE DEHYDRATASE SMALL SUBUNIT"/>
    <property type="match status" value="1"/>
</dbReference>
<evidence type="ECO:0000256" key="3">
    <source>
        <dbReference type="ARBA" id="ARBA00004729"/>
    </source>
</evidence>
<comment type="caution">
    <text evidence="16">The sequence shown here is derived from an EMBL/GenBank/DDBJ whole genome shotgun (WGS) entry which is preliminary data.</text>
</comment>
<keyword evidence="10 15" id="KW-0456">Lyase</keyword>
<evidence type="ECO:0000313" key="15">
    <source>
        <dbReference type="EMBL" id="KAF3890623.1"/>
    </source>
</evidence>
<evidence type="ECO:0000256" key="9">
    <source>
        <dbReference type="ARBA" id="ARBA00022605"/>
    </source>
</evidence>
<sequence length="202" mass="21917">MVSEVKLVSGRGIPLVGNDIDTDRIIPARYLRCVTFDGLGEHVFADDRTVLKGQHPFDQPQYKGANILVVNRNFGCGSSREHAPQALAKWGIQAVVGESFSEIFFGNCVAIGIPCVTVDTETAKELQEKLAANPQVTISVNLESLQIQCGDFSASVSINESTRNMFLSGSWDACGQLVANKDQIRATATKLPYTSWHQSVAS</sequence>
<comment type="function">
    <text evidence="2">Catalyzes the isomerization between 2-isopropylmalate and 3-isopropylmalate, via the formation of 2-isopropylmaleate.</text>
</comment>
<dbReference type="GO" id="GO:0009316">
    <property type="term" value="C:3-isopropylmalate dehydratase complex"/>
    <property type="evidence" value="ECO:0007669"/>
    <property type="project" value="InterPro"/>
</dbReference>